<keyword evidence="7" id="KW-1185">Reference proteome</keyword>
<dbReference type="PANTHER" id="PTHR38097">
    <property type="match status" value="1"/>
</dbReference>
<protein>
    <submittedName>
        <fullName evidence="6">H-NS histone family protein</fullName>
    </submittedName>
</protein>
<comment type="caution">
    <text evidence="6">The sequence shown here is derived from an EMBL/GenBank/DDBJ whole genome shotgun (WGS) entry which is preliminary data.</text>
</comment>
<dbReference type="PANTHER" id="PTHR38097:SF2">
    <property type="entry name" value="DNA-BINDING PROTEIN STPA"/>
    <property type="match status" value="1"/>
</dbReference>
<dbReference type="Proteomes" id="UP001139447">
    <property type="component" value="Unassembled WGS sequence"/>
</dbReference>
<dbReference type="Gene3D" id="4.10.430.10">
    <property type="entry name" value="Histone-like protein H-NS, C-terminal domain"/>
    <property type="match status" value="1"/>
</dbReference>
<evidence type="ECO:0000259" key="5">
    <source>
        <dbReference type="SMART" id="SM00528"/>
    </source>
</evidence>
<dbReference type="GO" id="GO:0003677">
    <property type="term" value="F:DNA binding"/>
    <property type="evidence" value="ECO:0007669"/>
    <property type="project" value="UniProtKB-KW"/>
</dbReference>
<dbReference type="EMBL" id="JALGBI010000001">
    <property type="protein sequence ID" value="MCJ0764313.1"/>
    <property type="molecule type" value="Genomic_DNA"/>
</dbReference>
<dbReference type="GO" id="GO:0009295">
    <property type="term" value="C:nucleoid"/>
    <property type="evidence" value="ECO:0007669"/>
    <property type="project" value="UniProtKB-SubCell"/>
</dbReference>
<dbReference type="RefSeq" id="WP_243306917.1">
    <property type="nucleotide sequence ID" value="NZ_JALGBI010000001.1"/>
</dbReference>
<comment type="subcellular location">
    <subcellularLocation>
        <location evidence="1">Cytoplasm</location>
        <location evidence="1">Nucleoid</location>
    </subcellularLocation>
</comment>
<keyword evidence="3" id="KW-0963">Cytoplasm</keyword>
<sequence length="106" mass="11884">MATYLELKAQADALYQQAEELRDKERSQAIADIREKMANFEITLKELGLDGKRASAKPAASAVKTRKPVAIKYRGPAGQTWTGRGQKPVWLAELIKQGRKPEEFLI</sequence>
<dbReference type="AlphaFoldDB" id="A0A9X2AN16"/>
<keyword evidence="4" id="KW-0238">DNA-binding</keyword>
<evidence type="ECO:0000256" key="1">
    <source>
        <dbReference type="ARBA" id="ARBA00004453"/>
    </source>
</evidence>
<dbReference type="Pfam" id="PF00816">
    <property type="entry name" value="Histone_HNS"/>
    <property type="match status" value="1"/>
</dbReference>
<organism evidence="6 7">
    <name type="scientific">Variovorax terrae</name>
    <dbReference type="NCBI Taxonomy" id="2923278"/>
    <lineage>
        <taxon>Bacteria</taxon>
        <taxon>Pseudomonadati</taxon>
        <taxon>Pseudomonadota</taxon>
        <taxon>Betaproteobacteria</taxon>
        <taxon>Burkholderiales</taxon>
        <taxon>Comamonadaceae</taxon>
        <taxon>Variovorax</taxon>
    </lineage>
</organism>
<evidence type="ECO:0000256" key="3">
    <source>
        <dbReference type="ARBA" id="ARBA00022490"/>
    </source>
</evidence>
<name>A0A9X2AN16_9BURK</name>
<comment type="similarity">
    <text evidence="2">Belongs to the histone-like protein H-NS family.</text>
</comment>
<dbReference type="InterPro" id="IPR027444">
    <property type="entry name" value="H-NS_C_dom"/>
</dbReference>
<gene>
    <name evidence="6" type="ORF">MMF98_13940</name>
</gene>
<evidence type="ECO:0000256" key="4">
    <source>
        <dbReference type="ARBA" id="ARBA00023125"/>
    </source>
</evidence>
<accession>A0A9X2AN16</accession>
<dbReference type="SUPFAM" id="SSF81273">
    <property type="entry name" value="H-NS histone-like proteins"/>
    <property type="match status" value="1"/>
</dbReference>
<proteinExistence type="inferred from homology"/>
<dbReference type="InterPro" id="IPR037150">
    <property type="entry name" value="H-NS_C_dom_sf"/>
</dbReference>
<feature type="domain" description="DNA-binding protein H-NS-like C-terminal" evidence="5">
    <location>
        <begin position="63"/>
        <end position="106"/>
    </location>
</feature>
<dbReference type="SMART" id="SM00528">
    <property type="entry name" value="HNS"/>
    <property type="match status" value="1"/>
</dbReference>
<evidence type="ECO:0000256" key="2">
    <source>
        <dbReference type="ARBA" id="ARBA00010610"/>
    </source>
</evidence>
<reference evidence="6" key="1">
    <citation type="submission" date="2022-03" db="EMBL/GenBank/DDBJ databases">
        <authorList>
            <person name="Woo C.Y."/>
        </authorList>
    </citation>
    <scope>NUCLEOTIDE SEQUENCE</scope>
    <source>
        <strain evidence="6">CYS-02</strain>
    </source>
</reference>
<evidence type="ECO:0000313" key="6">
    <source>
        <dbReference type="EMBL" id="MCJ0764313.1"/>
    </source>
</evidence>
<evidence type="ECO:0000313" key="7">
    <source>
        <dbReference type="Proteomes" id="UP001139447"/>
    </source>
</evidence>